<gene>
    <name evidence="2" type="ORF">DCW38_02630</name>
</gene>
<dbReference type="Proteomes" id="UP000264062">
    <property type="component" value="Unassembled WGS sequence"/>
</dbReference>
<dbReference type="Pfam" id="PF13181">
    <property type="entry name" value="TPR_8"/>
    <property type="match status" value="2"/>
</dbReference>
<dbReference type="Gene3D" id="1.10.3210.10">
    <property type="entry name" value="Hypothetical protein af1432"/>
    <property type="match status" value="1"/>
</dbReference>
<dbReference type="SMART" id="SM00471">
    <property type="entry name" value="HDc"/>
    <property type="match status" value="1"/>
</dbReference>
<feature type="domain" description="HD-GYP" evidence="1">
    <location>
        <begin position="13"/>
        <end position="209"/>
    </location>
</feature>
<evidence type="ECO:0000259" key="1">
    <source>
        <dbReference type="PROSITE" id="PS51832"/>
    </source>
</evidence>
<dbReference type="InterPro" id="IPR019734">
    <property type="entry name" value="TPR_rpt"/>
</dbReference>
<dbReference type="InterPro" id="IPR003607">
    <property type="entry name" value="HD/PDEase_dom"/>
</dbReference>
<dbReference type="InterPro" id="IPR011990">
    <property type="entry name" value="TPR-like_helical_dom_sf"/>
</dbReference>
<proteinExistence type="predicted"/>
<sequence>MTDIKRFTNSIENEELFLNTIKYLSDVIDAKDDYTIGHSERVQKYALLIGKKMNLPKKQMDVLYLSSILHDIGKVKIPISILKSKRKLNKYEFMEIKRHSVYGAYLLGSFKYVSGLQEAIKHHHERYDGKGYPDGLIGENIPLLSRIIAVCDSFDAMTSNRSYKTEVRSEYLAIKEIERNSGTQFDERVAKTFISLYKSGFVHLEKAIHLLKQQSVNSYENALFFLNIAKKRVKETETRKFIDFNMGKIYLQQGNPKSALKYLMNYLPYAGKSASLSEIHNEISSAYYYFNDYKKSLEFAEKVLRSRKSTLFEKSRATRHIAMIYFKMGKNPNEVFTNLDKSLDFYNRIESLIEKDKAKIATSSFSIIRYNQLINYTKEVKCDLSKYYDASAFIYLNLGNLDKAIENYLNSIDIKHFYGDIYGSIRSQAGIALVYIEQGRFTDAKYNLYESLSYAKNLNNKMGLWMVYNNLGRLYMTWKKYDLSEKYYYEAFKMGVYISNKSLLTESAFFLTRFVKSQSKKRMIVKKYSEITGEKDRESIMTYMIKSKTKSRSNNAEDLFEKSIESLKEKYRILEYAKLFYNYLKYLKRSNSQKYDLLIEDIPSIIKPISDSIVKRRLEKIYDIHSKISGDKRP</sequence>
<reference evidence="2 3" key="1">
    <citation type="journal article" date="2018" name="Nat. Biotechnol.">
        <title>A standardized bacterial taxonomy based on genome phylogeny substantially revises the tree of life.</title>
        <authorList>
            <person name="Parks D.H."/>
            <person name="Chuvochina M."/>
            <person name="Waite D.W."/>
            <person name="Rinke C."/>
            <person name="Skarshewski A."/>
            <person name="Chaumeil P.A."/>
            <person name="Hugenholtz P."/>
        </authorList>
    </citation>
    <scope>NUCLEOTIDE SEQUENCE [LARGE SCALE GENOMIC DNA]</scope>
    <source>
        <strain evidence="2">UBA9956</strain>
    </source>
</reference>
<dbReference type="Gene3D" id="1.25.40.10">
    <property type="entry name" value="Tetratricopeptide repeat domain"/>
    <property type="match status" value="2"/>
</dbReference>
<dbReference type="AlphaFoldDB" id="A0A350H943"/>
<dbReference type="SMART" id="SM00028">
    <property type="entry name" value="TPR"/>
    <property type="match status" value="4"/>
</dbReference>
<dbReference type="SUPFAM" id="SSF48452">
    <property type="entry name" value="TPR-like"/>
    <property type="match status" value="2"/>
</dbReference>
<dbReference type="PANTHER" id="PTHR43155:SF2">
    <property type="entry name" value="CYCLIC DI-GMP PHOSPHODIESTERASE PA4108"/>
    <property type="match status" value="1"/>
</dbReference>
<dbReference type="CDD" id="cd00077">
    <property type="entry name" value="HDc"/>
    <property type="match status" value="1"/>
</dbReference>
<evidence type="ECO:0000313" key="2">
    <source>
        <dbReference type="EMBL" id="HAV92059.1"/>
    </source>
</evidence>
<dbReference type="EMBL" id="DMZY01000081">
    <property type="protein sequence ID" value="HAV92059.1"/>
    <property type="molecule type" value="Genomic_DNA"/>
</dbReference>
<accession>A0A350H943</accession>
<dbReference type="InterPro" id="IPR037522">
    <property type="entry name" value="HD_GYP_dom"/>
</dbReference>
<organism evidence="2 3">
    <name type="scientific">candidate division WOR-3 bacterium</name>
    <dbReference type="NCBI Taxonomy" id="2052148"/>
    <lineage>
        <taxon>Bacteria</taxon>
        <taxon>Bacteria division WOR-3</taxon>
    </lineage>
</organism>
<dbReference type="PROSITE" id="PS51832">
    <property type="entry name" value="HD_GYP"/>
    <property type="match status" value="1"/>
</dbReference>
<dbReference type="PANTHER" id="PTHR43155">
    <property type="entry name" value="CYCLIC DI-GMP PHOSPHODIESTERASE PA4108-RELATED"/>
    <property type="match status" value="1"/>
</dbReference>
<evidence type="ECO:0000313" key="3">
    <source>
        <dbReference type="Proteomes" id="UP000264062"/>
    </source>
</evidence>
<comment type="caution">
    <text evidence="2">The sequence shown here is derived from an EMBL/GenBank/DDBJ whole genome shotgun (WGS) entry which is preliminary data.</text>
</comment>
<protein>
    <recommendedName>
        <fullName evidence="1">HD-GYP domain-containing protein</fullName>
    </recommendedName>
</protein>
<name>A0A350H943_UNCW3</name>
<dbReference type="SUPFAM" id="SSF109604">
    <property type="entry name" value="HD-domain/PDEase-like"/>
    <property type="match status" value="1"/>
</dbReference>
<dbReference type="Pfam" id="PF13487">
    <property type="entry name" value="HD_5"/>
    <property type="match status" value="1"/>
</dbReference>